<protein>
    <submittedName>
        <fullName evidence="1">Uncharacterized protein</fullName>
    </submittedName>
</protein>
<proteinExistence type="predicted"/>
<sequence length="129" mass="14073">MRNPSPAPSFSHLKLPNSISAHSFCRCSSSPKVLITSLSVFSYVSLSRTVLLFPLSAPSCPTSAPLSLTFPLSSHIYNDIRAAAQNILSALILLSIVTDSVPSSCACKSSQRWQTVEQYLRLRFSLRAE</sequence>
<dbReference type="AlphaFoldDB" id="A0A9P4UXR5"/>
<reference evidence="1" key="1">
    <citation type="journal article" date="2020" name="Stud. Mycol.">
        <title>101 Dothideomycetes genomes: a test case for predicting lifestyles and emergence of pathogens.</title>
        <authorList>
            <person name="Haridas S."/>
            <person name="Albert R."/>
            <person name="Binder M."/>
            <person name="Bloem J."/>
            <person name="Labutti K."/>
            <person name="Salamov A."/>
            <person name="Andreopoulos B."/>
            <person name="Baker S."/>
            <person name="Barry K."/>
            <person name="Bills G."/>
            <person name="Bluhm B."/>
            <person name="Cannon C."/>
            <person name="Castanera R."/>
            <person name="Culley D."/>
            <person name="Daum C."/>
            <person name="Ezra D."/>
            <person name="Gonzalez J."/>
            <person name="Henrissat B."/>
            <person name="Kuo A."/>
            <person name="Liang C."/>
            <person name="Lipzen A."/>
            <person name="Lutzoni F."/>
            <person name="Magnuson J."/>
            <person name="Mondo S."/>
            <person name="Nolan M."/>
            <person name="Ohm R."/>
            <person name="Pangilinan J."/>
            <person name="Park H.-J."/>
            <person name="Ramirez L."/>
            <person name="Alfaro M."/>
            <person name="Sun H."/>
            <person name="Tritt A."/>
            <person name="Yoshinaga Y."/>
            <person name="Zwiers L.-H."/>
            <person name="Turgeon B."/>
            <person name="Goodwin S."/>
            <person name="Spatafora J."/>
            <person name="Crous P."/>
            <person name="Grigoriev I."/>
        </authorList>
    </citation>
    <scope>NUCLEOTIDE SEQUENCE</scope>
    <source>
        <strain evidence="1">CBS 125425</strain>
    </source>
</reference>
<gene>
    <name evidence="1" type="ORF">EJ04DRAFT_75950</name>
</gene>
<dbReference type="EMBL" id="ML996250">
    <property type="protein sequence ID" value="KAF2729286.1"/>
    <property type="molecule type" value="Genomic_DNA"/>
</dbReference>
<comment type="caution">
    <text evidence="1">The sequence shown here is derived from an EMBL/GenBank/DDBJ whole genome shotgun (WGS) entry which is preliminary data.</text>
</comment>
<dbReference type="Proteomes" id="UP000799444">
    <property type="component" value="Unassembled WGS sequence"/>
</dbReference>
<accession>A0A9P4UXR5</accession>
<evidence type="ECO:0000313" key="1">
    <source>
        <dbReference type="EMBL" id="KAF2729286.1"/>
    </source>
</evidence>
<name>A0A9P4UXR5_9PLEO</name>
<keyword evidence="2" id="KW-1185">Reference proteome</keyword>
<evidence type="ECO:0000313" key="2">
    <source>
        <dbReference type="Proteomes" id="UP000799444"/>
    </source>
</evidence>
<organism evidence="1 2">
    <name type="scientific">Polyplosphaeria fusca</name>
    <dbReference type="NCBI Taxonomy" id="682080"/>
    <lineage>
        <taxon>Eukaryota</taxon>
        <taxon>Fungi</taxon>
        <taxon>Dikarya</taxon>
        <taxon>Ascomycota</taxon>
        <taxon>Pezizomycotina</taxon>
        <taxon>Dothideomycetes</taxon>
        <taxon>Pleosporomycetidae</taxon>
        <taxon>Pleosporales</taxon>
        <taxon>Tetraplosphaeriaceae</taxon>
        <taxon>Polyplosphaeria</taxon>
    </lineage>
</organism>